<sequence>MTTCADVQGEMTTCAGTCADVQGGTEETSIKRLNFKYCIKLFRLNFKYCIKLFRMSEDNRSKCDSPSNKKDFRDEKQYSKYKNNKKRPRSRSRSCSRSRSRSSSRSTNNKKPGVDFDSPDTTHGDLYCPACDAHMNSTLMWDAHIVGKRHIKNKKNADPGDLKFEYFDEDPSIKQEIDADTRPIVGLEHLCETQRLDQKPIYSCFLCSASLPNSQQLLEHIQGIKHRLAFLKEHDLEKYETIQNSQLRKCHLESIVQECIVEHEKEHGRGKMIVKREKNKSALPDYERSKDYGHDYRTIRKHPRKEEDRRKELRRHESYSDSEWKKISSSDLKCYETKRHYSEYRSSFNTSQYYSRSRESDSKSPYYQTSRVICESTPKLERNDHGSSHHQRTVPESRCSDLREVLEQKKSLGYFSAIPAVGNSGVSGAGNVTTPSSDVLSLSTSFEKVPDSLLHLINDLNPEIFFELTFFKLDSIDYQEEKIAKLLKCLIKQATELSLKAETTKIFPSLREKFQESVAKTVTLPQSNPNHTQNIDEFIHYYKSQKSLNESHFNQFQNSAVIDRSSELPMQYPKDYSRHLTGEKSTPHDYKSYQSCTSVPLQGFSTTPTTIPGLTLTEGITSHPDNTATQTYQQPTTLDHFAERARNILGRIRVPLNQQSF</sequence>
<feature type="compositionally biased region" description="Basic residues" evidence="4">
    <location>
        <begin position="82"/>
        <end position="102"/>
    </location>
</feature>
<feature type="region of interest" description="Disordered" evidence="4">
    <location>
        <begin position="59"/>
        <end position="118"/>
    </location>
</feature>
<reference evidence="6" key="1">
    <citation type="submission" date="2020-08" db="EMBL/GenBank/DDBJ databases">
        <title>Multicomponent nature underlies the extraordinary mechanical properties of spider dragline silk.</title>
        <authorList>
            <person name="Kono N."/>
            <person name="Nakamura H."/>
            <person name="Mori M."/>
            <person name="Yoshida Y."/>
            <person name="Ohtoshi R."/>
            <person name="Malay A.D."/>
            <person name="Moran D.A.P."/>
            <person name="Tomita M."/>
            <person name="Numata K."/>
            <person name="Arakawa K."/>
        </authorList>
    </citation>
    <scope>NUCLEOTIDE SEQUENCE</scope>
</reference>
<dbReference type="PROSITE" id="PS00028">
    <property type="entry name" value="ZINC_FINGER_C2H2_1"/>
    <property type="match status" value="1"/>
</dbReference>
<dbReference type="Pfam" id="PF12171">
    <property type="entry name" value="zf-C2H2_jaz"/>
    <property type="match status" value="1"/>
</dbReference>
<name>A0A8X6PMH0_NEPPI</name>
<dbReference type="InterPro" id="IPR036236">
    <property type="entry name" value="Znf_C2H2_sf"/>
</dbReference>
<feature type="region of interest" description="Disordered" evidence="4">
    <location>
        <begin position="275"/>
        <end position="320"/>
    </location>
</feature>
<dbReference type="OrthoDB" id="6437812at2759"/>
<dbReference type="InterPro" id="IPR013087">
    <property type="entry name" value="Znf_C2H2_type"/>
</dbReference>
<dbReference type="GO" id="GO:0003676">
    <property type="term" value="F:nucleic acid binding"/>
    <property type="evidence" value="ECO:0007669"/>
    <property type="project" value="InterPro"/>
</dbReference>
<evidence type="ECO:0000259" key="5">
    <source>
        <dbReference type="PROSITE" id="PS00028"/>
    </source>
</evidence>
<feature type="compositionally biased region" description="Basic and acidic residues" evidence="4">
    <location>
        <begin position="59"/>
        <end position="78"/>
    </location>
</feature>
<organism evidence="6 7">
    <name type="scientific">Nephila pilipes</name>
    <name type="common">Giant wood spider</name>
    <name type="synonym">Nephila maculata</name>
    <dbReference type="NCBI Taxonomy" id="299642"/>
    <lineage>
        <taxon>Eukaryota</taxon>
        <taxon>Metazoa</taxon>
        <taxon>Ecdysozoa</taxon>
        <taxon>Arthropoda</taxon>
        <taxon>Chelicerata</taxon>
        <taxon>Arachnida</taxon>
        <taxon>Araneae</taxon>
        <taxon>Araneomorphae</taxon>
        <taxon>Entelegynae</taxon>
        <taxon>Araneoidea</taxon>
        <taxon>Nephilidae</taxon>
        <taxon>Nephila</taxon>
    </lineage>
</organism>
<dbReference type="Gene3D" id="3.30.160.60">
    <property type="entry name" value="Classic Zinc Finger"/>
    <property type="match status" value="1"/>
</dbReference>
<keyword evidence="2" id="KW-0863">Zinc-finger</keyword>
<keyword evidence="3" id="KW-0862">Zinc</keyword>
<keyword evidence="1" id="KW-0479">Metal-binding</keyword>
<proteinExistence type="predicted"/>
<dbReference type="GO" id="GO:0008270">
    <property type="term" value="F:zinc ion binding"/>
    <property type="evidence" value="ECO:0007669"/>
    <property type="project" value="UniProtKB-KW"/>
</dbReference>
<dbReference type="Proteomes" id="UP000887013">
    <property type="component" value="Unassembled WGS sequence"/>
</dbReference>
<dbReference type="SMART" id="SM00451">
    <property type="entry name" value="ZnF_U1"/>
    <property type="match status" value="2"/>
</dbReference>
<dbReference type="SUPFAM" id="SSF57667">
    <property type="entry name" value="beta-beta-alpha zinc fingers"/>
    <property type="match status" value="1"/>
</dbReference>
<accession>A0A8X6PMH0</accession>
<protein>
    <submittedName>
        <fullName evidence="6">U1-type domain-containing protein</fullName>
    </submittedName>
</protein>
<dbReference type="EMBL" id="BMAW01070763">
    <property type="protein sequence ID" value="GFT74971.1"/>
    <property type="molecule type" value="Genomic_DNA"/>
</dbReference>
<evidence type="ECO:0000256" key="3">
    <source>
        <dbReference type="ARBA" id="ARBA00022833"/>
    </source>
</evidence>
<evidence type="ECO:0000313" key="6">
    <source>
        <dbReference type="EMBL" id="GFT74971.1"/>
    </source>
</evidence>
<evidence type="ECO:0000256" key="1">
    <source>
        <dbReference type="ARBA" id="ARBA00022723"/>
    </source>
</evidence>
<dbReference type="InterPro" id="IPR022755">
    <property type="entry name" value="Znf_C2H2_jaz"/>
</dbReference>
<evidence type="ECO:0000313" key="7">
    <source>
        <dbReference type="Proteomes" id="UP000887013"/>
    </source>
</evidence>
<dbReference type="SMART" id="SM00355">
    <property type="entry name" value="ZnF_C2H2"/>
    <property type="match status" value="2"/>
</dbReference>
<gene>
    <name evidence="6" type="ORF">NPIL_640571</name>
</gene>
<feature type="domain" description="C2H2-type" evidence="5">
    <location>
        <begin position="204"/>
        <end position="226"/>
    </location>
</feature>
<evidence type="ECO:0000256" key="4">
    <source>
        <dbReference type="SAM" id="MobiDB-lite"/>
    </source>
</evidence>
<dbReference type="AlphaFoldDB" id="A0A8X6PMH0"/>
<feature type="region of interest" description="Disordered" evidence="4">
    <location>
        <begin position="378"/>
        <end position="398"/>
    </location>
</feature>
<keyword evidence="7" id="KW-1185">Reference proteome</keyword>
<dbReference type="InterPro" id="IPR003604">
    <property type="entry name" value="Matrin/U1-like-C_Znf_C2H2"/>
</dbReference>
<evidence type="ECO:0000256" key="2">
    <source>
        <dbReference type="ARBA" id="ARBA00022771"/>
    </source>
</evidence>
<comment type="caution">
    <text evidence="6">The sequence shown here is derived from an EMBL/GenBank/DDBJ whole genome shotgun (WGS) entry which is preliminary data.</text>
</comment>